<dbReference type="AlphaFoldDB" id="A0A2R4D837"/>
<accession>A0A2R4D837</accession>
<evidence type="ECO:0000313" key="1">
    <source>
        <dbReference type="EMBL" id="HAE8242803.1"/>
    </source>
</evidence>
<name>A0A2R4D837_SALET</name>
<organism evidence="1">
    <name type="scientific">Salmonella enterica subsp. enterica serovar Concord</name>
    <dbReference type="NCBI Taxonomy" id="483687"/>
    <lineage>
        <taxon>Bacteria</taxon>
        <taxon>Pseudomonadati</taxon>
        <taxon>Pseudomonadota</taxon>
        <taxon>Gammaproteobacteria</taxon>
        <taxon>Enterobacterales</taxon>
        <taxon>Enterobacteriaceae</taxon>
        <taxon>Salmonella</taxon>
    </lineage>
</organism>
<dbReference type="EMBL" id="DAATGM010000020">
    <property type="protein sequence ID" value="HAE8242803.1"/>
    <property type="molecule type" value="Genomic_DNA"/>
</dbReference>
<comment type="caution">
    <text evidence="1">The sequence shown here is derived from an EMBL/GenBank/DDBJ whole genome shotgun (WGS) entry which is preliminary data.</text>
</comment>
<sequence length="113" mass="13267">MKHFIRSIKMIWITMSISILCVSLLRLSQLDSNYDISELNSIMMYGMVIISFPTGIIFAIVLFLFLLSFGFIFTTIHSEYVLTVAIWGWFLFGGYVQWFFLVGKMIKNEEYHK</sequence>
<gene>
    <name evidence="1" type="ORF">G4174_003643</name>
</gene>
<protein>
    <submittedName>
        <fullName evidence="1">Uncharacterized protein</fullName>
    </submittedName>
</protein>
<dbReference type="RefSeq" id="WP_024158440.1">
    <property type="nucleotide sequence ID" value="NZ_CP028196.1"/>
</dbReference>
<proteinExistence type="predicted"/>
<reference evidence="1" key="1">
    <citation type="journal article" date="2018" name="Genome Biol.">
        <title>SKESA: strategic k-mer extension for scrupulous assemblies.</title>
        <authorList>
            <person name="Souvorov A."/>
            <person name="Agarwala R."/>
            <person name="Lipman D.J."/>
        </authorList>
    </citation>
    <scope>NUCLEOTIDE SEQUENCE</scope>
    <source>
        <strain evidence="1">BCW_2665</strain>
    </source>
</reference>
<reference evidence="1" key="2">
    <citation type="submission" date="2018-07" db="EMBL/GenBank/DDBJ databases">
        <authorList>
            <consortium name="NCBI Pathogen Detection Project"/>
        </authorList>
    </citation>
    <scope>NUCLEOTIDE SEQUENCE</scope>
    <source>
        <strain evidence="1">BCW_2665</strain>
    </source>
</reference>